<proteinExistence type="predicted"/>
<name>A0ABV6LEX4_9SPHI</name>
<sequence length="211" mass="23918">MIPSDHNISGAELTTIFNDALDRSAFIWDYRGFRADGNDEFYIAFIDEHINSDSSGAFEDAVELSIAMDYFKLPHLHIIEKGLSSKLDEDAKLLCLDWLYSFFEQVPKPDFERLNKYVLQNNKSELINVQALLNLLLMKNDEQLITSLKTIMGKAALPAVFYRLINVLDDECFDEIKALVLPDIKLIIEKSGALTVQQKDELTARLQAGGI</sequence>
<dbReference type="RefSeq" id="WP_377025713.1">
    <property type="nucleotide sequence ID" value="NZ_JBHLTS010000077.1"/>
</dbReference>
<comment type="caution">
    <text evidence="1">The sequence shown here is derived from an EMBL/GenBank/DDBJ whole genome shotgun (WGS) entry which is preliminary data.</text>
</comment>
<protein>
    <submittedName>
        <fullName evidence="1">Uncharacterized protein</fullName>
    </submittedName>
</protein>
<evidence type="ECO:0000313" key="2">
    <source>
        <dbReference type="Proteomes" id="UP001589828"/>
    </source>
</evidence>
<accession>A0ABV6LEX4</accession>
<evidence type="ECO:0000313" key="1">
    <source>
        <dbReference type="EMBL" id="MFC0517984.1"/>
    </source>
</evidence>
<dbReference type="EMBL" id="JBHLTS010000077">
    <property type="protein sequence ID" value="MFC0517984.1"/>
    <property type="molecule type" value="Genomic_DNA"/>
</dbReference>
<gene>
    <name evidence="1" type="ORF">ACFFGT_27470</name>
</gene>
<reference evidence="1 2" key="1">
    <citation type="submission" date="2024-09" db="EMBL/GenBank/DDBJ databases">
        <authorList>
            <person name="Sun Q."/>
            <person name="Mori K."/>
        </authorList>
    </citation>
    <scope>NUCLEOTIDE SEQUENCE [LARGE SCALE GENOMIC DNA]</scope>
    <source>
        <strain evidence="1 2">NCAIM B.02415</strain>
    </source>
</reference>
<organism evidence="1 2">
    <name type="scientific">Mucilaginibacter angelicae</name>
    <dbReference type="NCBI Taxonomy" id="869718"/>
    <lineage>
        <taxon>Bacteria</taxon>
        <taxon>Pseudomonadati</taxon>
        <taxon>Bacteroidota</taxon>
        <taxon>Sphingobacteriia</taxon>
        <taxon>Sphingobacteriales</taxon>
        <taxon>Sphingobacteriaceae</taxon>
        <taxon>Mucilaginibacter</taxon>
    </lineage>
</organism>
<dbReference type="Proteomes" id="UP001589828">
    <property type="component" value="Unassembled WGS sequence"/>
</dbReference>
<keyword evidence="2" id="KW-1185">Reference proteome</keyword>